<protein>
    <recommendedName>
        <fullName evidence="4 10">Cytochrome c oxidase assembly protein CtaG</fullName>
    </recommendedName>
</protein>
<dbReference type="HAMAP" id="MF_00155">
    <property type="entry name" value="CtaG"/>
    <property type="match status" value="1"/>
</dbReference>
<evidence type="ECO:0000256" key="9">
    <source>
        <dbReference type="ARBA" id="ARBA00023136"/>
    </source>
</evidence>
<sequence length="207" mass="22408">MSAQQPQQQTGHSAGGKNRRIALICGGVAALMLGGAFASAPLYSVFCRVTGFGGTPLRAEAAPAATDTSSERTITVRFNSDTAPGMPWKFQPEQRQVVVKPGEETLIFYKASNPTDKAITGQAAYNVTPDKAGQYFNKIQCFCFTEQRLNPGQTADMPVSFFVDPKLLTDPQTRDVTTITLSYTFFRLPDEEKKEVSDRGGKAAAVN</sequence>
<dbReference type="PIRSF" id="PIRSF005413">
    <property type="entry name" value="COX11"/>
    <property type="match status" value="1"/>
</dbReference>
<feature type="topological domain" description="Cytoplasmic" evidence="10">
    <location>
        <begin position="1"/>
        <end position="16"/>
    </location>
</feature>
<accession>A0ABV7VME0</accession>
<keyword evidence="6 10" id="KW-0735">Signal-anchor</keyword>
<keyword evidence="7 10" id="KW-1133">Transmembrane helix</keyword>
<evidence type="ECO:0000256" key="2">
    <source>
        <dbReference type="ARBA" id="ARBA00004382"/>
    </source>
</evidence>
<dbReference type="Pfam" id="PF04442">
    <property type="entry name" value="CtaG_Cox11"/>
    <property type="match status" value="1"/>
</dbReference>
<dbReference type="SUPFAM" id="SSF110111">
    <property type="entry name" value="Ctag/Cox11"/>
    <property type="match status" value="1"/>
</dbReference>
<comment type="function">
    <text evidence="1 10">Exerts its effect at some terminal stage of cytochrome c oxidase synthesis, probably by being involved in the insertion of the copper B into subunit I.</text>
</comment>
<keyword evidence="10" id="KW-0997">Cell inner membrane</keyword>
<evidence type="ECO:0000313" key="13">
    <source>
        <dbReference type="Proteomes" id="UP001595711"/>
    </source>
</evidence>
<dbReference type="Gene3D" id="2.60.370.10">
    <property type="entry name" value="Ctag/Cox11"/>
    <property type="match status" value="1"/>
</dbReference>
<evidence type="ECO:0000256" key="1">
    <source>
        <dbReference type="ARBA" id="ARBA00004007"/>
    </source>
</evidence>
<dbReference type="InterPro" id="IPR023471">
    <property type="entry name" value="CtaG/Cox11_dom_sf"/>
</dbReference>
<keyword evidence="8 10" id="KW-0186">Copper</keyword>
<dbReference type="Proteomes" id="UP001595711">
    <property type="component" value="Unassembled WGS sequence"/>
</dbReference>
<keyword evidence="13" id="KW-1185">Reference proteome</keyword>
<feature type="transmembrane region" description="Helical" evidence="11">
    <location>
        <begin position="21"/>
        <end position="43"/>
    </location>
</feature>
<evidence type="ECO:0000256" key="10">
    <source>
        <dbReference type="HAMAP-Rule" id="MF_00155"/>
    </source>
</evidence>
<dbReference type="PANTHER" id="PTHR21320:SF3">
    <property type="entry name" value="CYTOCHROME C OXIDASE ASSEMBLY PROTEIN COX11, MITOCHONDRIAL-RELATED"/>
    <property type="match status" value="1"/>
</dbReference>
<dbReference type="EMBL" id="JBHRYJ010000006">
    <property type="protein sequence ID" value="MFC3678052.1"/>
    <property type="molecule type" value="Genomic_DNA"/>
</dbReference>
<comment type="subcellular location">
    <subcellularLocation>
        <location evidence="2 10">Cell inner membrane</location>
        <topology evidence="2 10">Single-pass type II membrane protein</topology>
        <orientation evidence="2 10">Periplasmic side</orientation>
    </subcellularLocation>
</comment>
<reference evidence="13" key="1">
    <citation type="journal article" date="2019" name="Int. J. Syst. Evol. Microbiol.">
        <title>The Global Catalogue of Microorganisms (GCM) 10K type strain sequencing project: providing services to taxonomists for standard genome sequencing and annotation.</title>
        <authorList>
            <consortium name="The Broad Institute Genomics Platform"/>
            <consortium name="The Broad Institute Genome Sequencing Center for Infectious Disease"/>
            <person name="Wu L."/>
            <person name="Ma J."/>
        </authorList>
    </citation>
    <scope>NUCLEOTIDE SEQUENCE [LARGE SCALE GENOMIC DNA]</scope>
    <source>
        <strain evidence="13">KCTC 42182</strain>
    </source>
</reference>
<name>A0ABV7VME0_9PROT</name>
<dbReference type="InterPro" id="IPR007533">
    <property type="entry name" value="Cyt_c_oxidase_assmbl_CtaG"/>
</dbReference>
<evidence type="ECO:0000256" key="7">
    <source>
        <dbReference type="ARBA" id="ARBA00022989"/>
    </source>
</evidence>
<evidence type="ECO:0000256" key="4">
    <source>
        <dbReference type="ARBA" id="ARBA00015384"/>
    </source>
</evidence>
<feature type="topological domain" description="Periplasmic" evidence="10">
    <location>
        <begin position="40"/>
        <end position="207"/>
    </location>
</feature>
<evidence type="ECO:0000256" key="8">
    <source>
        <dbReference type="ARBA" id="ARBA00023008"/>
    </source>
</evidence>
<evidence type="ECO:0000256" key="11">
    <source>
        <dbReference type="SAM" id="Phobius"/>
    </source>
</evidence>
<proteinExistence type="inferred from homology"/>
<dbReference type="RefSeq" id="WP_379729689.1">
    <property type="nucleotide sequence ID" value="NZ_JBHRYJ010000006.1"/>
</dbReference>
<keyword evidence="9 10" id="KW-0472">Membrane</keyword>
<evidence type="ECO:0000313" key="12">
    <source>
        <dbReference type="EMBL" id="MFC3678052.1"/>
    </source>
</evidence>
<evidence type="ECO:0000256" key="6">
    <source>
        <dbReference type="ARBA" id="ARBA00022968"/>
    </source>
</evidence>
<keyword evidence="10" id="KW-1003">Cell membrane</keyword>
<keyword evidence="5 10" id="KW-0812">Transmembrane</keyword>
<organism evidence="12 13">
    <name type="scientific">Ferrovibrio xuzhouensis</name>
    <dbReference type="NCBI Taxonomy" id="1576914"/>
    <lineage>
        <taxon>Bacteria</taxon>
        <taxon>Pseudomonadati</taxon>
        <taxon>Pseudomonadota</taxon>
        <taxon>Alphaproteobacteria</taxon>
        <taxon>Rhodospirillales</taxon>
        <taxon>Rhodospirillaceae</taxon>
        <taxon>Ferrovibrio</taxon>
    </lineage>
</organism>
<comment type="similarity">
    <text evidence="3 10">Belongs to the COX11/CtaG family.</text>
</comment>
<evidence type="ECO:0000256" key="3">
    <source>
        <dbReference type="ARBA" id="ARBA00009620"/>
    </source>
</evidence>
<gene>
    <name evidence="10" type="primary">ctaG</name>
    <name evidence="12" type="ORF">ACFOOQ_21035</name>
</gene>
<evidence type="ECO:0000256" key="5">
    <source>
        <dbReference type="ARBA" id="ARBA00022692"/>
    </source>
</evidence>
<dbReference type="NCBIfam" id="NF003465">
    <property type="entry name" value="PRK05089.1"/>
    <property type="match status" value="1"/>
</dbReference>
<comment type="caution">
    <text evidence="12">The sequence shown here is derived from an EMBL/GenBank/DDBJ whole genome shotgun (WGS) entry which is preliminary data.</text>
</comment>
<dbReference type="PANTHER" id="PTHR21320">
    <property type="entry name" value="CYTOCHROME C OXIDASE ASSEMBLY PROTEIN COX11-RELATED"/>
    <property type="match status" value="1"/>
</dbReference>